<dbReference type="GO" id="GO:0016829">
    <property type="term" value="F:lyase activity"/>
    <property type="evidence" value="ECO:0007669"/>
    <property type="project" value="UniProtKB-KW"/>
</dbReference>
<feature type="non-terminal residue" evidence="1">
    <location>
        <position position="51"/>
    </location>
</feature>
<evidence type="ECO:0000313" key="1">
    <source>
        <dbReference type="EMBL" id="HAR51885.1"/>
    </source>
</evidence>
<accession>A0A348WBH3</accession>
<name>A0A348WBH3_9RHOB</name>
<comment type="caution">
    <text evidence="1">The sequence shown here is derived from an EMBL/GenBank/DDBJ whole genome shotgun (WGS) entry which is preliminary data.</text>
</comment>
<dbReference type="Proteomes" id="UP000264719">
    <property type="component" value="Unassembled WGS sequence"/>
</dbReference>
<dbReference type="Gene3D" id="1.10.275.10">
    <property type="entry name" value="Fumarase/aspartase (N-terminal domain)"/>
    <property type="match status" value="1"/>
</dbReference>
<reference evidence="1 2" key="1">
    <citation type="journal article" date="2018" name="Nat. Biotechnol.">
        <title>A standardized bacterial taxonomy based on genome phylogeny substantially revises the tree of life.</title>
        <authorList>
            <person name="Parks D.H."/>
            <person name="Chuvochina M."/>
            <person name="Waite D.W."/>
            <person name="Rinke C."/>
            <person name="Skarshewski A."/>
            <person name="Chaumeil P.A."/>
            <person name="Hugenholtz P."/>
        </authorList>
    </citation>
    <scope>NUCLEOTIDE SEQUENCE [LARGE SCALE GENOMIC DNA]</scope>
    <source>
        <strain evidence="1">UBA9169</strain>
    </source>
</reference>
<dbReference type="EMBL" id="DMVW01000086">
    <property type="protein sequence ID" value="HAR51885.1"/>
    <property type="molecule type" value="Genomic_DNA"/>
</dbReference>
<protein>
    <submittedName>
        <fullName evidence="1">Aspartate ammonia-lyase</fullName>
    </submittedName>
</protein>
<organism evidence="1 2">
    <name type="scientific">Roseovarius nubinhibens</name>
    <dbReference type="NCBI Taxonomy" id="314263"/>
    <lineage>
        <taxon>Bacteria</taxon>
        <taxon>Pseudomonadati</taxon>
        <taxon>Pseudomonadota</taxon>
        <taxon>Alphaproteobacteria</taxon>
        <taxon>Rhodobacterales</taxon>
        <taxon>Roseobacteraceae</taxon>
        <taxon>Roseovarius</taxon>
    </lineage>
</organism>
<sequence>MRQVSDSLGTLDVPEASLYGANTARGAANFKGFGPTLADYPYFMRAMAGVK</sequence>
<proteinExistence type="predicted"/>
<gene>
    <name evidence="1" type="ORF">DCS45_08425</name>
</gene>
<dbReference type="InterPro" id="IPR024083">
    <property type="entry name" value="Fumarase/histidase_N"/>
</dbReference>
<evidence type="ECO:0000313" key="2">
    <source>
        <dbReference type="Proteomes" id="UP000264719"/>
    </source>
</evidence>
<dbReference type="AlphaFoldDB" id="A0A348WBH3"/>
<keyword evidence="1" id="KW-0456">Lyase</keyword>